<name>A0AAF1BEC6_DAUCS</name>
<evidence type="ECO:0000256" key="1">
    <source>
        <dbReference type="SAM" id="MobiDB-lite"/>
    </source>
</evidence>
<sequence length="248" mass="27063">MDFVTSAQDLLEELHDQFSSVNGHRIYQVLKDLHALEQGDKSVEIYYHKMKNLWDEYAVLDAVDGCKGGCTCGNLKIQEAKEQRKKLLQFLMGLNDSYASARGQILMMSPLPSIPQAFSLIKQDEKQKQGSHTAMPFLANAVDASKSNSVNSRNQGSKSSLKCTYCNKDGHTREQCYKLIGYPDKKKGKNKPASTGTTGFRPLPQVASSNHVDVLTSSSGVQGNYAGSSASSNSASCNSAPTLEQLQS</sequence>
<organism evidence="2 3">
    <name type="scientific">Daucus carota subsp. sativus</name>
    <name type="common">Carrot</name>
    <dbReference type="NCBI Taxonomy" id="79200"/>
    <lineage>
        <taxon>Eukaryota</taxon>
        <taxon>Viridiplantae</taxon>
        <taxon>Streptophyta</taxon>
        <taxon>Embryophyta</taxon>
        <taxon>Tracheophyta</taxon>
        <taxon>Spermatophyta</taxon>
        <taxon>Magnoliopsida</taxon>
        <taxon>eudicotyledons</taxon>
        <taxon>Gunneridae</taxon>
        <taxon>Pentapetalae</taxon>
        <taxon>asterids</taxon>
        <taxon>campanulids</taxon>
        <taxon>Apiales</taxon>
        <taxon>Apiaceae</taxon>
        <taxon>Apioideae</taxon>
        <taxon>Scandiceae</taxon>
        <taxon>Daucinae</taxon>
        <taxon>Daucus</taxon>
        <taxon>Daucus sect. Daucus</taxon>
    </lineage>
</organism>
<evidence type="ECO:0008006" key="4">
    <source>
        <dbReference type="Google" id="ProtNLM"/>
    </source>
</evidence>
<gene>
    <name evidence="2" type="ORF">DCAR_0934463</name>
</gene>
<dbReference type="AlphaFoldDB" id="A0AAF1BEC6"/>
<accession>A0AAF1BEC6</accession>
<feature type="compositionally biased region" description="Polar residues" evidence="1">
    <location>
        <begin position="206"/>
        <end position="227"/>
    </location>
</feature>
<dbReference type="Proteomes" id="UP000077755">
    <property type="component" value="Chromosome 9"/>
</dbReference>
<dbReference type="GO" id="GO:0008270">
    <property type="term" value="F:zinc ion binding"/>
    <property type="evidence" value="ECO:0007669"/>
    <property type="project" value="InterPro"/>
</dbReference>
<dbReference type="GO" id="GO:0003676">
    <property type="term" value="F:nucleic acid binding"/>
    <property type="evidence" value="ECO:0007669"/>
    <property type="project" value="InterPro"/>
</dbReference>
<evidence type="ECO:0000313" key="3">
    <source>
        <dbReference type="Proteomes" id="UP000077755"/>
    </source>
</evidence>
<dbReference type="EMBL" id="CP093351">
    <property type="protein sequence ID" value="WOH14933.1"/>
    <property type="molecule type" value="Genomic_DNA"/>
</dbReference>
<dbReference type="SUPFAM" id="SSF57756">
    <property type="entry name" value="Retrovirus zinc finger-like domains"/>
    <property type="match status" value="1"/>
</dbReference>
<dbReference type="PANTHER" id="PTHR34222">
    <property type="entry name" value="GAG_PRE-INTEGRS DOMAIN-CONTAINING PROTEIN"/>
    <property type="match status" value="1"/>
</dbReference>
<evidence type="ECO:0000313" key="2">
    <source>
        <dbReference type="EMBL" id="WOH14933.1"/>
    </source>
</evidence>
<proteinExistence type="predicted"/>
<reference evidence="2" key="1">
    <citation type="journal article" date="2016" name="Nat. Genet.">
        <title>A high-quality carrot genome assembly provides new insights into carotenoid accumulation and asterid genome evolution.</title>
        <authorList>
            <person name="Iorizzo M."/>
            <person name="Ellison S."/>
            <person name="Senalik D."/>
            <person name="Zeng P."/>
            <person name="Satapoomin P."/>
            <person name="Huang J."/>
            <person name="Bowman M."/>
            <person name="Iovene M."/>
            <person name="Sanseverino W."/>
            <person name="Cavagnaro P."/>
            <person name="Yildiz M."/>
            <person name="Macko-Podgorni A."/>
            <person name="Moranska E."/>
            <person name="Grzebelus E."/>
            <person name="Grzebelus D."/>
            <person name="Ashrafi H."/>
            <person name="Zheng Z."/>
            <person name="Cheng S."/>
            <person name="Spooner D."/>
            <person name="Van Deynze A."/>
            <person name="Simon P."/>
        </authorList>
    </citation>
    <scope>NUCLEOTIDE SEQUENCE</scope>
    <source>
        <tissue evidence="2">Leaf</tissue>
    </source>
</reference>
<reference evidence="2" key="2">
    <citation type="submission" date="2022-03" db="EMBL/GenBank/DDBJ databases">
        <title>Draft title - Genomic analysis of global carrot germplasm unveils the trajectory of domestication and the origin of high carotenoid orange carrot.</title>
        <authorList>
            <person name="Iorizzo M."/>
            <person name="Ellison S."/>
            <person name="Senalik D."/>
            <person name="Macko-Podgorni A."/>
            <person name="Grzebelus D."/>
            <person name="Bostan H."/>
            <person name="Rolling W."/>
            <person name="Curaba J."/>
            <person name="Simon P."/>
        </authorList>
    </citation>
    <scope>NUCLEOTIDE SEQUENCE</scope>
    <source>
        <tissue evidence="2">Leaf</tissue>
    </source>
</reference>
<feature type="compositionally biased region" description="Low complexity" evidence="1">
    <location>
        <begin position="228"/>
        <end position="240"/>
    </location>
</feature>
<feature type="region of interest" description="Disordered" evidence="1">
    <location>
        <begin position="182"/>
        <end position="248"/>
    </location>
</feature>
<dbReference type="PANTHER" id="PTHR34222:SF99">
    <property type="entry name" value="PROTEIN, PUTATIVE-RELATED"/>
    <property type="match status" value="1"/>
</dbReference>
<protein>
    <recommendedName>
        <fullName evidence="4">Retrotransposon gag domain-containing protein</fullName>
    </recommendedName>
</protein>
<keyword evidence="3" id="KW-1185">Reference proteome</keyword>
<dbReference type="InterPro" id="IPR036875">
    <property type="entry name" value="Znf_CCHC_sf"/>
</dbReference>